<dbReference type="SUPFAM" id="SSF88723">
    <property type="entry name" value="PIN domain-like"/>
    <property type="match status" value="1"/>
</dbReference>
<dbReference type="EMBL" id="MVHS01000064">
    <property type="protein sequence ID" value="ORA65228.1"/>
    <property type="molecule type" value="Genomic_DNA"/>
</dbReference>
<feature type="binding site" evidence="6">
    <location>
        <position position="6"/>
    </location>
    <ligand>
        <name>Mg(2+)</name>
        <dbReference type="ChEBI" id="CHEBI:18420"/>
    </ligand>
</feature>
<evidence type="ECO:0000256" key="1">
    <source>
        <dbReference type="ARBA" id="ARBA00022649"/>
    </source>
</evidence>
<keyword evidence="5 6" id="KW-0460">Magnesium</keyword>
<keyword evidence="6" id="KW-0800">Toxin</keyword>
<evidence type="ECO:0000256" key="3">
    <source>
        <dbReference type="ARBA" id="ARBA00022723"/>
    </source>
</evidence>
<keyword evidence="1 6" id="KW-1277">Toxin-antitoxin system</keyword>
<feature type="binding site" evidence="6">
    <location>
        <position position="91"/>
    </location>
    <ligand>
        <name>Mg(2+)</name>
        <dbReference type="ChEBI" id="CHEBI:18420"/>
    </ligand>
</feature>
<dbReference type="EC" id="3.1.-.-" evidence="6"/>
<dbReference type="GO" id="GO:0000287">
    <property type="term" value="F:magnesium ion binding"/>
    <property type="evidence" value="ECO:0007669"/>
    <property type="project" value="UniProtKB-UniRule"/>
</dbReference>
<dbReference type="HAMAP" id="MF_00265">
    <property type="entry name" value="VapC_Nob1"/>
    <property type="match status" value="1"/>
</dbReference>
<sequence>MAYYFDTSALVKLVVAEPETSALTAWIAEADSDLVSCELTRTELLRAVRRVALDRVVAARAVLDGLALITPSTATFEAAGHLDPMLFRSLDAVHVATALELGDDLAGMITYDDRMADAARAHGIAVVAPN</sequence>
<proteinExistence type="inferred from homology"/>
<dbReference type="Proteomes" id="UP000192801">
    <property type="component" value="Unassembled WGS sequence"/>
</dbReference>
<dbReference type="GO" id="GO:0016787">
    <property type="term" value="F:hydrolase activity"/>
    <property type="evidence" value="ECO:0007669"/>
    <property type="project" value="UniProtKB-KW"/>
</dbReference>
<reference evidence="7 8" key="1">
    <citation type="submission" date="2016-12" db="EMBL/GenBank/DDBJ databases">
        <title>The new phylogeny of genus Mycobacterium.</title>
        <authorList>
            <person name="Tortoli E."/>
            <person name="Trovato A."/>
            <person name="Cirillo D.M."/>
        </authorList>
    </citation>
    <scope>NUCLEOTIDE SEQUENCE [LARGE SCALE GENOMIC DNA]</scope>
    <source>
        <strain evidence="7 8">DSM 45130</strain>
    </source>
</reference>
<keyword evidence="2 6" id="KW-0540">Nuclease</keyword>
<protein>
    <recommendedName>
        <fullName evidence="6">Ribonuclease VapC</fullName>
        <shortName evidence="6">RNase VapC</shortName>
        <ecNumber evidence="6">3.1.-.-</ecNumber>
    </recommendedName>
    <alternativeName>
        <fullName evidence="6">Toxin VapC</fullName>
    </alternativeName>
</protein>
<evidence type="ECO:0000256" key="6">
    <source>
        <dbReference type="HAMAP-Rule" id="MF_00265"/>
    </source>
</evidence>
<dbReference type="CDD" id="cd09874">
    <property type="entry name" value="PIN_MT3492-like"/>
    <property type="match status" value="1"/>
</dbReference>
<comment type="function">
    <text evidence="6">Toxic component of a toxin-antitoxin (TA) system. An RNase.</text>
</comment>
<dbReference type="InterPro" id="IPR029060">
    <property type="entry name" value="PIN-like_dom_sf"/>
</dbReference>
<dbReference type="GO" id="GO:0090729">
    <property type="term" value="F:toxin activity"/>
    <property type="evidence" value="ECO:0007669"/>
    <property type="project" value="UniProtKB-KW"/>
</dbReference>
<dbReference type="Pfam" id="PF01850">
    <property type="entry name" value="PIN"/>
    <property type="match status" value="1"/>
</dbReference>
<comment type="cofactor">
    <cofactor evidence="6">
        <name>Mg(2+)</name>
        <dbReference type="ChEBI" id="CHEBI:18420"/>
    </cofactor>
</comment>
<dbReference type="STRING" id="444597.BST26_18890"/>
<evidence type="ECO:0000313" key="7">
    <source>
        <dbReference type="EMBL" id="ORA65228.1"/>
    </source>
</evidence>
<dbReference type="Gene3D" id="3.40.50.1010">
    <property type="entry name" value="5'-nuclease"/>
    <property type="match status" value="1"/>
</dbReference>
<dbReference type="RefSeq" id="WP_083033176.1">
    <property type="nucleotide sequence ID" value="NZ_AP022618.1"/>
</dbReference>
<comment type="caution">
    <text evidence="7">The sequence shown here is derived from an EMBL/GenBank/DDBJ whole genome shotgun (WGS) entry which is preliminary data.</text>
</comment>
<gene>
    <name evidence="6" type="primary">vapC</name>
    <name evidence="7" type="ORF">BST26_18890</name>
</gene>
<organism evidence="7 8">
    <name type="scientific">Mycolicibacterium insubricum</name>
    <dbReference type="NCBI Taxonomy" id="444597"/>
    <lineage>
        <taxon>Bacteria</taxon>
        <taxon>Bacillati</taxon>
        <taxon>Actinomycetota</taxon>
        <taxon>Actinomycetes</taxon>
        <taxon>Mycobacteriales</taxon>
        <taxon>Mycobacteriaceae</taxon>
        <taxon>Mycolicibacterium</taxon>
    </lineage>
</organism>
<name>A0A1X0CYS6_9MYCO</name>
<keyword evidence="8" id="KW-1185">Reference proteome</keyword>
<dbReference type="InterPro" id="IPR002716">
    <property type="entry name" value="PIN_dom"/>
</dbReference>
<evidence type="ECO:0000256" key="2">
    <source>
        <dbReference type="ARBA" id="ARBA00022722"/>
    </source>
</evidence>
<dbReference type="GO" id="GO:0004540">
    <property type="term" value="F:RNA nuclease activity"/>
    <property type="evidence" value="ECO:0007669"/>
    <property type="project" value="InterPro"/>
</dbReference>
<evidence type="ECO:0000256" key="5">
    <source>
        <dbReference type="ARBA" id="ARBA00022842"/>
    </source>
</evidence>
<evidence type="ECO:0000256" key="4">
    <source>
        <dbReference type="ARBA" id="ARBA00022801"/>
    </source>
</evidence>
<keyword evidence="3 6" id="KW-0479">Metal-binding</keyword>
<keyword evidence="4 6" id="KW-0378">Hydrolase</keyword>
<dbReference type="AlphaFoldDB" id="A0A1X0CYS6"/>
<comment type="similarity">
    <text evidence="6">Belongs to the PINc/VapC protein family.</text>
</comment>
<dbReference type="InterPro" id="IPR022907">
    <property type="entry name" value="VapC_family"/>
</dbReference>
<dbReference type="OrthoDB" id="4750219at2"/>
<evidence type="ECO:0000313" key="8">
    <source>
        <dbReference type="Proteomes" id="UP000192801"/>
    </source>
</evidence>
<accession>A0A1X0CYS6</accession>